<dbReference type="PANTHER" id="PTHR47843:SF2">
    <property type="entry name" value="BTB DOMAIN-CONTAINING PROTEIN"/>
    <property type="match status" value="1"/>
</dbReference>
<dbReference type="OrthoDB" id="194443at2759"/>
<keyword evidence="4" id="KW-1185">Reference proteome</keyword>
<feature type="compositionally biased region" description="Basic and acidic residues" evidence="1">
    <location>
        <begin position="637"/>
        <end position="647"/>
    </location>
</feature>
<protein>
    <recommendedName>
        <fullName evidence="2">BTB domain-containing protein</fullName>
    </recommendedName>
</protein>
<dbReference type="AlphaFoldDB" id="A0A9P4WAP1"/>
<feature type="compositionally biased region" description="Low complexity" evidence="1">
    <location>
        <begin position="339"/>
        <end position="360"/>
    </location>
</feature>
<feature type="compositionally biased region" description="Basic residues" evidence="1">
    <location>
        <begin position="324"/>
        <end position="338"/>
    </location>
</feature>
<feature type="region of interest" description="Disordered" evidence="1">
    <location>
        <begin position="25"/>
        <end position="51"/>
    </location>
</feature>
<feature type="compositionally biased region" description="Polar residues" evidence="1">
    <location>
        <begin position="611"/>
        <end position="620"/>
    </location>
</feature>
<feature type="compositionally biased region" description="Basic and acidic residues" evidence="1">
    <location>
        <begin position="310"/>
        <end position="322"/>
    </location>
</feature>
<dbReference type="InterPro" id="IPR000210">
    <property type="entry name" value="BTB/POZ_dom"/>
</dbReference>
<organism evidence="3 4">
    <name type="scientific">Curvularia kusanoi</name>
    <name type="common">Cochliobolus kusanoi</name>
    <dbReference type="NCBI Taxonomy" id="90978"/>
    <lineage>
        <taxon>Eukaryota</taxon>
        <taxon>Fungi</taxon>
        <taxon>Dikarya</taxon>
        <taxon>Ascomycota</taxon>
        <taxon>Pezizomycotina</taxon>
        <taxon>Dothideomycetes</taxon>
        <taxon>Pleosporomycetidae</taxon>
        <taxon>Pleosporales</taxon>
        <taxon>Pleosporineae</taxon>
        <taxon>Pleosporaceae</taxon>
        <taxon>Curvularia</taxon>
    </lineage>
</organism>
<comment type="caution">
    <text evidence="3">The sequence shown here is derived from an EMBL/GenBank/DDBJ whole genome shotgun (WGS) entry which is preliminary data.</text>
</comment>
<feature type="compositionally biased region" description="Polar residues" evidence="1">
    <location>
        <begin position="591"/>
        <end position="600"/>
    </location>
</feature>
<dbReference type="PROSITE" id="PS50097">
    <property type="entry name" value="BTB"/>
    <property type="match status" value="1"/>
</dbReference>
<feature type="region of interest" description="Disordered" evidence="1">
    <location>
        <begin position="672"/>
        <end position="712"/>
    </location>
</feature>
<dbReference type="Gene3D" id="3.30.710.10">
    <property type="entry name" value="Potassium Channel Kv1.1, Chain A"/>
    <property type="match status" value="1"/>
</dbReference>
<reference evidence="3" key="1">
    <citation type="submission" date="2019-04" db="EMBL/GenBank/DDBJ databases">
        <title>Sequencing of skin fungus with MAO and IRED activity.</title>
        <authorList>
            <person name="Marsaioli A.J."/>
            <person name="Bonatto J.M.C."/>
            <person name="Reis Junior O."/>
        </authorList>
    </citation>
    <scope>NUCLEOTIDE SEQUENCE</scope>
    <source>
        <strain evidence="3">30M1</strain>
    </source>
</reference>
<name>A0A9P4WAP1_CURKU</name>
<dbReference type="Proteomes" id="UP000801428">
    <property type="component" value="Unassembled WGS sequence"/>
</dbReference>
<feature type="domain" description="BTB" evidence="2">
    <location>
        <begin position="116"/>
        <end position="183"/>
    </location>
</feature>
<dbReference type="CDD" id="cd18186">
    <property type="entry name" value="BTB_POZ_ZBTB_KLHL-like"/>
    <property type="match status" value="1"/>
</dbReference>
<dbReference type="SMART" id="SM00225">
    <property type="entry name" value="BTB"/>
    <property type="match status" value="1"/>
</dbReference>
<feature type="region of interest" description="Disordered" evidence="1">
    <location>
        <begin position="426"/>
        <end position="485"/>
    </location>
</feature>
<feature type="region of interest" description="Disordered" evidence="1">
    <location>
        <begin position="310"/>
        <end position="383"/>
    </location>
</feature>
<sequence length="734" mass="79635">MANGNIGHVPAATFAEYVDDPFFERVGSGDMRDSDSDSDSDGYGEGDRGASEESLLKEMAGEVAPDADADAHTHHAPRRPCLSVRPALAHRLYSHRLHVRAKAKLQRDRLLSGPMIDIYVGEERRRWTLHRNLLCHHSEQLETELEGTSRGDRKEELELPELDPAGFELLVKWLYQGKLDDVSDIPDAGQKYEYAVHCHALYLLCDRFDMPQLKNVAMDQFRKGLNEAELVPDPDEIDDIYRKSPPGSPFRRLMVKIAARQIMDPDSERDTESYRGCFENNAEFAIELVNAIRRGTGGVLLDDPTEKGNECEYHDHEDEPHCNIKGKGKGKQVRKARAPKPNQSSASSPPSISSAPQSHPLPQPQSTHPLFPPHPPRLGSSSAGHLLRRLTSPAISTAGTSAETAVASHPPSPDAAKDWEKLKRAITPEKTTAGEAEVTRPATALDDHPQSLGGASPPQPPEAERDEEVTANGTIPQSPPRRGIWNWARAGTGKLNIIGRLPHPEWKSPGSAPKAEGLVVNGASETGKTTDSHDDFEIPSATATDPDNLERQELAAVAKIEGLGISSLGTMMSPNDFSQTKRSSDDLIANASETTGSPSPTVFKHGAWTTGDDTTPTGSKVASPATTPNTPTPPHQRRSDSIMDIPKLREKREISHDTVGEQLKQNIAALTPAGAKITENGQNSEKEGEKSGEASAPNNEKTSGGAKRRIPTYKIALASNFLPAAGRRSTSAAH</sequence>
<proteinExistence type="predicted"/>
<dbReference type="Pfam" id="PF00651">
    <property type="entry name" value="BTB"/>
    <property type="match status" value="1"/>
</dbReference>
<dbReference type="EMBL" id="SWKU01000006">
    <property type="protein sequence ID" value="KAF3006067.1"/>
    <property type="molecule type" value="Genomic_DNA"/>
</dbReference>
<dbReference type="InterPro" id="IPR011333">
    <property type="entry name" value="SKP1/BTB/POZ_sf"/>
</dbReference>
<gene>
    <name evidence="3" type="ORF">E8E13_010981</name>
</gene>
<dbReference type="SUPFAM" id="SSF54695">
    <property type="entry name" value="POZ domain"/>
    <property type="match status" value="1"/>
</dbReference>
<feature type="region of interest" description="Disordered" evidence="1">
    <location>
        <begin position="524"/>
        <end position="544"/>
    </location>
</feature>
<evidence type="ECO:0000259" key="2">
    <source>
        <dbReference type="PROSITE" id="PS50097"/>
    </source>
</evidence>
<accession>A0A9P4WAP1</accession>
<evidence type="ECO:0000313" key="4">
    <source>
        <dbReference type="Proteomes" id="UP000801428"/>
    </source>
</evidence>
<dbReference type="PANTHER" id="PTHR47843">
    <property type="entry name" value="BTB DOMAIN-CONTAINING PROTEIN-RELATED"/>
    <property type="match status" value="1"/>
</dbReference>
<feature type="region of interest" description="Disordered" evidence="1">
    <location>
        <begin position="590"/>
        <end position="647"/>
    </location>
</feature>
<evidence type="ECO:0000313" key="3">
    <source>
        <dbReference type="EMBL" id="KAF3006067.1"/>
    </source>
</evidence>
<evidence type="ECO:0000256" key="1">
    <source>
        <dbReference type="SAM" id="MobiDB-lite"/>
    </source>
</evidence>